<protein>
    <submittedName>
        <fullName evidence="2">Uncharacterized protein</fullName>
    </submittedName>
</protein>
<keyword evidence="1" id="KW-0472">Membrane</keyword>
<keyword evidence="1" id="KW-0812">Transmembrane</keyword>
<evidence type="ECO:0000256" key="1">
    <source>
        <dbReference type="SAM" id="Phobius"/>
    </source>
</evidence>
<accession>A0ABN6RW80</accession>
<keyword evidence="1" id="KW-1133">Transmembrane helix</keyword>
<dbReference type="EMBL" id="AP026708">
    <property type="protein sequence ID" value="BDQ33847.1"/>
    <property type="molecule type" value="Genomic_DNA"/>
</dbReference>
<keyword evidence="3" id="KW-1185">Reference proteome</keyword>
<reference evidence="2" key="1">
    <citation type="submission" date="2022-08" db="EMBL/GenBank/DDBJ databases">
        <title>Genome Sequence of the sulphate-reducing bacterium, Pseudodesulfovibrio portus JCM14722.</title>
        <authorList>
            <person name="Kondo R."/>
            <person name="Kataoka T."/>
        </authorList>
    </citation>
    <scope>NUCLEOTIDE SEQUENCE</scope>
    <source>
        <strain evidence="2">JCM 14722</strain>
    </source>
</reference>
<dbReference type="Proteomes" id="UP001061361">
    <property type="component" value="Chromosome"/>
</dbReference>
<evidence type="ECO:0000313" key="2">
    <source>
        <dbReference type="EMBL" id="BDQ33847.1"/>
    </source>
</evidence>
<name>A0ABN6RW80_9BACT</name>
<proteinExistence type="predicted"/>
<organism evidence="2 3">
    <name type="scientific">Pseudodesulfovibrio portus</name>
    <dbReference type="NCBI Taxonomy" id="231439"/>
    <lineage>
        <taxon>Bacteria</taxon>
        <taxon>Pseudomonadati</taxon>
        <taxon>Thermodesulfobacteriota</taxon>
        <taxon>Desulfovibrionia</taxon>
        <taxon>Desulfovibrionales</taxon>
        <taxon>Desulfovibrionaceae</taxon>
    </lineage>
</organism>
<evidence type="ECO:0000313" key="3">
    <source>
        <dbReference type="Proteomes" id="UP001061361"/>
    </source>
</evidence>
<gene>
    <name evidence="2" type="ORF">JCM14722_13890</name>
</gene>
<sequence length="72" mass="8097">MEMELDLFFVDGVLLVALMALGASLGHFIGGLARHRCPALFRIAARFERRHPGLFDQGDFYCFFRKGALYGS</sequence>
<feature type="transmembrane region" description="Helical" evidence="1">
    <location>
        <begin position="12"/>
        <end position="33"/>
    </location>
</feature>